<feature type="region of interest" description="Disordered" evidence="1">
    <location>
        <begin position="1"/>
        <end position="20"/>
    </location>
</feature>
<dbReference type="GO" id="GO:0043531">
    <property type="term" value="F:ADP binding"/>
    <property type="evidence" value="ECO:0007669"/>
    <property type="project" value="InterPro"/>
</dbReference>
<evidence type="ECO:0000313" key="5">
    <source>
        <dbReference type="Proteomes" id="UP000281726"/>
    </source>
</evidence>
<dbReference type="Gene3D" id="1.25.40.10">
    <property type="entry name" value="Tetratricopeptide repeat domain"/>
    <property type="match status" value="2"/>
</dbReference>
<dbReference type="InterPro" id="IPR011990">
    <property type="entry name" value="TPR-like_helical_dom_sf"/>
</dbReference>
<evidence type="ECO:0000259" key="3">
    <source>
        <dbReference type="Pfam" id="PF00931"/>
    </source>
</evidence>
<dbReference type="Pfam" id="PF00931">
    <property type="entry name" value="NB-ARC"/>
    <property type="match status" value="1"/>
</dbReference>
<keyword evidence="2" id="KW-0812">Transmembrane</keyword>
<feature type="transmembrane region" description="Helical" evidence="2">
    <location>
        <begin position="25"/>
        <end position="47"/>
    </location>
</feature>
<protein>
    <submittedName>
        <fullName evidence="4">Tetratricopeptide repeat protein</fullName>
    </submittedName>
</protein>
<gene>
    <name evidence="4" type="ORF">D7223_12605</name>
</gene>
<keyword evidence="2" id="KW-1133">Transmembrane helix</keyword>
<dbReference type="Gene3D" id="3.40.50.300">
    <property type="entry name" value="P-loop containing nucleotide triphosphate hydrolases"/>
    <property type="match status" value="1"/>
</dbReference>
<reference evidence="4 5" key="1">
    <citation type="journal article" date="2004" name="Syst. Appl. Microbiol.">
        <title>Cryptoendolithic actinomycetes from antarctic sandstone rock samples: Micromonospora endolithica sp. nov. and two isolates related to Micromonospora coerulea Jensen 1932.</title>
        <authorList>
            <person name="Hirsch P."/>
            <person name="Mevs U."/>
            <person name="Kroppenstedt R.M."/>
            <person name="Schumann P."/>
            <person name="Stackebrandt E."/>
        </authorList>
    </citation>
    <scope>NUCLEOTIDE SEQUENCE [LARGE SCALE GENOMIC DNA]</scope>
    <source>
        <strain evidence="4 5">JCM 12677</strain>
    </source>
</reference>
<dbReference type="EMBL" id="RBAK01000004">
    <property type="protein sequence ID" value="RKN47601.1"/>
    <property type="molecule type" value="Genomic_DNA"/>
</dbReference>
<dbReference type="SMART" id="SM00028">
    <property type="entry name" value="TPR"/>
    <property type="match status" value="4"/>
</dbReference>
<evidence type="ECO:0000256" key="2">
    <source>
        <dbReference type="SAM" id="Phobius"/>
    </source>
</evidence>
<keyword evidence="2" id="KW-0472">Membrane</keyword>
<dbReference type="AlphaFoldDB" id="A0A3A9ZGH1"/>
<dbReference type="InterPro" id="IPR027417">
    <property type="entry name" value="P-loop_NTPase"/>
</dbReference>
<evidence type="ECO:0000256" key="1">
    <source>
        <dbReference type="SAM" id="MobiDB-lite"/>
    </source>
</evidence>
<dbReference type="PANTHER" id="PTHR47691:SF3">
    <property type="entry name" value="HTH-TYPE TRANSCRIPTIONAL REGULATOR RV0890C-RELATED"/>
    <property type="match status" value="1"/>
</dbReference>
<dbReference type="InterPro" id="IPR002182">
    <property type="entry name" value="NB-ARC"/>
</dbReference>
<dbReference type="Pfam" id="PF13424">
    <property type="entry name" value="TPR_12"/>
    <property type="match status" value="1"/>
</dbReference>
<dbReference type="SUPFAM" id="SSF52540">
    <property type="entry name" value="P-loop containing nucleoside triphosphate hydrolases"/>
    <property type="match status" value="1"/>
</dbReference>
<organism evidence="4 5">
    <name type="scientific">Micromonospora endolithica</name>
    <dbReference type="NCBI Taxonomy" id="230091"/>
    <lineage>
        <taxon>Bacteria</taxon>
        <taxon>Bacillati</taxon>
        <taxon>Actinomycetota</taxon>
        <taxon>Actinomycetes</taxon>
        <taxon>Micromonosporales</taxon>
        <taxon>Micromonosporaceae</taxon>
        <taxon>Micromonospora</taxon>
    </lineage>
</organism>
<feature type="compositionally biased region" description="Basic and acidic residues" evidence="1">
    <location>
        <begin position="772"/>
        <end position="790"/>
    </location>
</feature>
<feature type="domain" description="NB-ARC" evidence="3">
    <location>
        <begin position="124"/>
        <end position="279"/>
    </location>
</feature>
<feature type="transmembrane region" description="Helical" evidence="2">
    <location>
        <begin position="59"/>
        <end position="80"/>
    </location>
</feature>
<evidence type="ECO:0000313" key="4">
    <source>
        <dbReference type="EMBL" id="RKN47601.1"/>
    </source>
</evidence>
<name>A0A3A9ZGH1_9ACTN</name>
<dbReference type="PRINTS" id="PR00364">
    <property type="entry name" value="DISEASERSIST"/>
</dbReference>
<sequence>MSADGWRGGPTRVPPDGRRDPRRNVALLLVTVSSLLSVVLAVVVNVATGGELPEPVAAYGWLAWPTVAALTLAGVGLALWQHRLGQVGQSCPTSALPLAEVPSPPSELPVAPRLTGRETELATVEELVADGAQAVSISAAPGTGKSALALSYAHRVRERFPDGQLYVVLGGAGPDPVPSQEALIRMLKALGRDVEERRGTLEELSSRFRSLVAHRRLLVVLDDARDAAQVRPLIAAGAGCLTLITSRRLIADLPGTAVLTLDALSSGQALELLAATVGADRIAADASGARRLVEVCAGLPLALRIVGSRLRARPGWTPSALADRLADESRRLDELRVGDRTIRSAFQSTYEELSDVDRLVFRRAGSHPGVLFGLQSAARRCGLDSSAVRDALDRLVDAFLIEAPTPSSYRLHDLLRLFAAEMMERQETAGDRAACLIRQLDWLRDRAGSGGGVADERDNILAVLRTAVAEGLTDQAWALVEAVHPLLTAADDHSYRLQLWRSAEQAAASAGDDQRRVRALRWVSHSYGLAGEVESELSAAREAVALAERLGDTEELAQTVRRMGEALRSYGRPDEAEESLLRALRLFQRSHAVEEEIEVRSALGVLYNTLGRPERSIPTLERAAALLPTAETALHGYVFLGLAAGHKIAGHPTEAAALTRRAFDIADRLDDEFLRGYCLHERGWLAAEDERHRDAEQDFRAMLEIFTRIRHGAGVGGAQHALGAVAAAQGRPDQAARAYRAAIAVYERLGNMEFANKVRRSLSALNSTRPTADGDRMSPDDTDPRTSSRP</sequence>
<dbReference type="SUPFAM" id="SSF48452">
    <property type="entry name" value="TPR-like"/>
    <property type="match status" value="1"/>
</dbReference>
<proteinExistence type="predicted"/>
<comment type="caution">
    <text evidence="4">The sequence shown here is derived from an EMBL/GenBank/DDBJ whole genome shotgun (WGS) entry which is preliminary data.</text>
</comment>
<keyword evidence="5" id="KW-1185">Reference proteome</keyword>
<dbReference type="InterPro" id="IPR019734">
    <property type="entry name" value="TPR_rpt"/>
</dbReference>
<feature type="region of interest" description="Disordered" evidence="1">
    <location>
        <begin position="765"/>
        <end position="790"/>
    </location>
</feature>
<dbReference type="Proteomes" id="UP000281726">
    <property type="component" value="Unassembled WGS sequence"/>
</dbReference>
<dbReference type="PANTHER" id="PTHR47691">
    <property type="entry name" value="REGULATOR-RELATED"/>
    <property type="match status" value="1"/>
</dbReference>
<accession>A0A3A9ZGH1</accession>